<organism evidence="1 2">
    <name type="scientific">Winkia neuii</name>
    <dbReference type="NCBI Taxonomy" id="33007"/>
    <lineage>
        <taxon>Bacteria</taxon>
        <taxon>Bacillati</taxon>
        <taxon>Actinomycetota</taxon>
        <taxon>Actinomycetes</taxon>
        <taxon>Actinomycetales</taxon>
        <taxon>Actinomycetaceae</taxon>
        <taxon>Winkia</taxon>
    </lineage>
</organism>
<protein>
    <submittedName>
        <fullName evidence="1">Head-tail adaptor protein</fullName>
    </submittedName>
</protein>
<comment type="caution">
    <text evidence="1">The sequence shown here is derived from an EMBL/GenBank/DDBJ whole genome shotgun (WGS) entry which is preliminary data.</text>
</comment>
<dbReference type="InterPro" id="IPR038666">
    <property type="entry name" value="SSP1_head-tail_sf"/>
</dbReference>
<dbReference type="STRING" id="33007.HMPREF3198_00823"/>
<dbReference type="RefSeq" id="WP_070454630.1">
    <property type="nucleotide sequence ID" value="NZ_JASOXK010000001.1"/>
</dbReference>
<sequence length="119" mass="12807">MAGIGSMRETIDLITPVARRDAAGFTGSSEQVVATVRAYREIRHASSAWVNRAAYTQATVLFRIRVIPGLTVSEVMHIAAADGRFVIDTVEAIGGYIEILAHRLQPEGAHHGARPDPTA</sequence>
<evidence type="ECO:0000313" key="1">
    <source>
        <dbReference type="EMBL" id="PKY73192.1"/>
    </source>
</evidence>
<accession>A0A2I1IPY5</accession>
<evidence type="ECO:0000313" key="2">
    <source>
        <dbReference type="Proteomes" id="UP000235122"/>
    </source>
</evidence>
<dbReference type="Pfam" id="PF05521">
    <property type="entry name" value="Phage_HCP"/>
    <property type="match status" value="1"/>
</dbReference>
<dbReference type="AlphaFoldDB" id="A0A2I1IPY5"/>
<gene>
    <name evidence="1" type="ORF">CYJ19_00965</name>
</gene>
<dbReference type="EMBL" id="PKKO01000001">
    <property type="protein sequence ID" value="PKY73192.1"/>
    <property type="molecule type" value="Genomic_DNA"/>
</dbReference>
<dbReference type="Gene3D" id="2.40.10.270">
    <property type="entry name" value="Bacteriophage SPP1 head-tail adaptor protein"/>
    <property type="match status" value="1"/>
</dbReference>
<dbReference type="InterPro" id="IPR008767">
    <property type="entry name" value="Phage_SPP1_head-tail_adaptor"/>
</dbReference>
<proteinExistence type="predicted"/>
<name>A0A2I1IPY5_9ACTO</name>
<reference evidence="1 2" key="1">
    <citation type="submission" date="2017-12" db="EMBL/GenBank/DDBJ databases">
        <title>Phylogenetic diversity of female urinary microbiome.</title>
        <authorList>
            <person name="Thomas-White K."/>
            <person name="Wolfe A.J."/>
        </authorList>
    </citation>
    <scope>NUCLEOTIDE SEQUENCE [LARGE SCALE GENOMIC DNA]</scope>
    <source>
        <strain evidence="1 2">UMB0402</strain>
    </source>
</reference>
<keyword evidence="2" id="KW-1185">Reference proteome</keyword>
<dbReference type="Proteomes" id="UP000235122">
    <property type="component" value="Unassembled WGS sequence"/>
</dbReference>